<keyword evidence="2" id="KW-1185">Reference proteome</keyword>
<feature type="domain" description="FKB95-like N-terminal Kelch" evidence="1">
    <location>
        <begin position="73"/>
        <end position="325"/>
    </location>
</feature>
<dbReference type="AlphaFoldDB" id="A0A6J0NCC1"/>
<protein>
    <submittedName>
        <fullName evidence="3">F-box/kelch-repeat protein At2g44700-like</fullName>
    </submittedName>
</protein>
<dbReference type="PANTHER" id="PTHR24414">
    <property type="entry name" value="F-BOX/KELCH-REPEAT PROTEIN SKIP4"/>
    <property type="match status" value="1"/>
</dbReference>
<evidence type="ECO:0000313" key="2">
    <source>
        <dbReference type="Proteomes" id="UP000504610"/>
    </source>
</evidence>
<organism evidence="2 3">
    <name type="scientific">Raphanus sativus</name>
    <name type="common">Radish</name>
    <name type="synonym">Raphanus raphanistrum var. sativus</name>
    <dbReference type="NCBI Taxonomy" id="3726"/>
    <lineage>
        <taxon>Eukaryota</taxon>
        <taxon>Viridiplantae</taxon>
        <taxon>Streptophyta</taxon>
        <taxon>Embryophyta</taxon>
        <taxon>Tracheophyta</taxon>
        <taxon>Spermatophyta</taxon>
        <taxon>Magnoliopsida</taxon>
        <taxon>eudicotyledons</taxon>
        <taxon>Gunneridae</taxon>
        <taxon>Pentapetalae</taxon>
        <taxon>rosids</taxon>
        <taxon>malvids</taxon>
        <taxon>Brassicales</taxon>
        <taxon>Brassicaceae</taxon>
        <taxon>Brassiceae</taxon>
        <taxon>Raphanus</taxon>
    </lineage>
</organism>
<dbReference type="KEGG" id="rsz:108852809"/>
<reference evidence="2" key="1">
    <citation type="journal article" date="2019" name="Database">
        <title>The radish genome database (RadishGD): an integrated information resource for radish genomics.</title>
        <authorList>
            <person name="Yu H.J."/>
            <person name="Baek S."/>
            <person name="Lee Y.J."/>
            <person name="Cho A."/>
            <person name="Mun J.H."/>
        </authorList>
    </citation>
    <scope>NUCLEOTIDE SEQUENCE [LARGE SCALE GENOMIC DNA]</scope>
    <source>
        <strain evidence="2">cv. WK10039</strain>
    </source>
</reference>
<dbReference type="InterPro" id="IPR015915">
    <property type="entry name" value="Kelch-typ_b-propeller"/>
</dbReference>
<dbReference type="GeneID" id="108852809"/>
<gene>
    <name evidence="3" type="primary">LOC108852809</name>
</gene>
<dbReference type="PANTHER" id="PTHR24414:SF158">
    <property type="entry name" value="F-BOX DOMAIN-CONTAINING PROTEIN"/>
    <property type="match status" value="1"/>
</dbReference>
<evidence type="ECO:0000259" key="1">
    <source>
        <dbReference type="Pfam" id="PF25210"/>
    </source>
</evidence>
<dbReference type="Pfam" id="PF25210">
    <property type="entry name" value="Kelch_FKB95"/>
    <property type="match status" value="1"/>
</dbReference>
<sequence>MSQSQFSSLPEDITWQVLARVPKCKYPLLACASKNLALRVRSREIHKIRSLLDKDSLYLCFMNKQDLAQDRRWFTLRSRRTPSEENQFVSINVVLPGHHNLRPSIVSHGPEIFFICKPLFITSPSSFLIFDSRSGVLRQGPSMHVNRTYKTVGVVGRKIYVVGGVRSDENVAESFDLRTQTAWETAPIPGERMSWLTTAAVSLDRKVCALMLGGDYAVCYDTKDGSCESFDLPEDRWWKAGACVMDNVLYVYYARFGLMWYDTELMLWRVVSGLDDLKKVRSVGMAEYYGKLALLWKEHDGFSADKKEIWCRMIALGRCEEGVSGAAESAKLLGCVPRGSRLDHCLSVSD</sequence>
<proteinExistence type="predicted"/>
<dbReference type="SUPFAM" id="SSF117281">
    <property type="entry name" value="Kelch motif"/>
    <property type="match status" value="1"/>
</dbReference>
<dbReference type="Gene3D" id="2.120.10.80">
    <property type="entry name" value="Kelch-type beta propeller"/>
    <property type="match status" value="1"/>
</dbReference>
<dbReference type="InterPro" id="IPR050354">
    <property type="entry name" value="F-box/kelch-repeat_ARATH"/>
</dbReference>
<dbReference type="RefSeq" id="XP_018481796.2">
    <property type="nucleotide sequence ID" value="XM_018626294.2"/>
</dbReference>
<dbReference type="Proteomes" id="UP000504610">
    <property type="component" value="Chromosome 4"/>
</dbReference>
<reference evidence="3" key="2">
    <citation type="submission" date="2025-08" db="UniProtKB">
        <authorList>
            <consortium name="RefSeq"/>
        </authorList>
    </citation>
    <scope>IDENTIFICATION</scope>
    <source>
        <tissue evidence="3">Leaf</tissue>
    </source>
</reference>
<evidence type="ECO:0000313" key="3">
    <source>
        <dbReference type="RefSeq" id="XP_018481796.2"/>
    </source>
</evidence>
<dbReference type="OrthoDB" id="10261408at2759"/>
<accession>A0A6J0NCC1</accession>
<name>A0A6J0NCC1_RAPSA</name>
<dbReference type="InterPro" id="IPR057499">
    <property type="entry name" value="Kelch_FKB95"/>
</dbReference>